<dbReference type="Proteomes" id="UP000799440">
    <property type="component" value="Unassembled WGS sequence"/>
</dbReference>
<evidence type="ECO:0000256" key="1">
    <source>
        <dbReference type="SAM" id="MobiDB-lite"/>
    </source>
</evidence>
<feature type="region of interest" description="Disordered" evidence="1">
    <location>
        <begin position="1"/>
        <end position="23"/>
    </location>
</feature>
<dbReference type="AlphaFoldDB" id="A0A6A6UV53"/>
<organism evidence="2 3">
    <name type="scientific">Sporormia fimetaria CBS 119925</name>
    <dbReference type="NCBI Taxonomy" id="1340428"/>
    <lineage>
        <taxon>Eukaryota</taxon>
        <taxon>Fungi</taxon>
        <taxon>Dikarya</taxon>
        <taxon>Ascomycota</taxon>
        <taxon>Pezizomycotina</taxon>
        <taxon>Dothideomycetes</taxon>
        <taxon>Pleosporomycetidae</taxon>
        <taxon>Pleosporales</taxon>
        <taxon>Sporormiaceae</taxon>
        <taxon>Sporormia</taxon>
    </lineage>
</organism>
<reference evidence="2" key="1">
    <citation type="journal article" date="2020" name="Stud. Mycol.">
        <title>101 Dothideomycetes genomes: a test case for predicting lifestyles and emergence of pathogens.</title>
        <authorList>
            <person name="Haridas S."/>
            <person name="Albert R."/>
            <person name="Binder M."/>
            <person name="Bloem J."/>
            <person name="Labutti K."/>
            <person name="Salamov A."/>
            <person name="Andreopoulos B."/>
            <person name="Baker S."/>
            <person name="Barry K."/>
            <person name="Bills G."/>
            <person name="Bluhm B."/>
            <person name="Cannon C."/>
            <person name="Castanera R."/>
            <person name="Culley D."/>
            <person name="Daum C."/>
            <person name="Ezra D."/>
            <person name="Gonzalez J."/>
            <person name="Henrissat B."/>
            <person name="Kuo A."/>
            <person name="Liang C."/>
            <person name="Lipzen A."/>
            <person name="Lutzoni F."/>
            <person name="Magnuson J."/>
            <person name="Mondo S."/>
            <person name="Nolan M."/>
            <person name="Ohm R."/>
            <person name="Pangilinan J."/>
            <person name="Park H.-J."/>
            <person name="Ramirez L."/>
            <person name="Alfaro M."/>
            <person name="Sun H."/>
            <person name="Tritt A."/>
            <person name="Yoshinaga Y."/>
            <person name="Zwiers L.-H."/>
            <person name="Turgeon B."/>
            <person name="Goodwin S."/>
            <person name="Spatafora J."/>
            <person name="Crous P."/>
            <person name="Grigoriev I."/>
        </authorList>
    </citation>
    <scope>NUCLEOTIDE SEQUENCE</scope>
    <source>
        <strain evidence="2">CBS 119925</strain>
    </source>
</reference>
<evidence type="ECO:0000313" key="2">
    <source>
        <dbReference type="EMBL" id="KAF2742142.1"/>
    </source>
</evidence>
<feature type="region of interest" description="Disordered" evidence="1">
    <location>
        <begin position="225"/>
        <end position="292"/>
    </location>
</feature>
<dbReference type="EMBL" id="MU006614">
    <property type="protein sequence ID" value="KAF2742142.1"/>
    <property type="molecule type" value="Genomic_DNA"/>
</dbReference>
<feature type="compositionally biased region" description="Low complexity" evidence="1">
    <location>
        <begin position="252"/>
        <end position="263"/>
    </location>
</feature>
<protein>
    <submittedName>
        <fullName evidence="2">Uncharacterized protein</fullName>
    </submittedName>
</protein>
<name>A0A6A6UV53_9PLEO</name>
<gene>
    <name evidence="2" type="ORF">M011DRAFT_472465</name>
</gene>
<keyword evidence="3" id="KW-1185">Reference proteome</keyword>
<proteinExistence type="predicted"/>
<feature type="compositionally biased region" description="Low complexity" evidence="1">
    <location>
        <begin position="8"/>
        <end position="23"/>
    </location>
</feature>
<accession>A0A6A6UV53</accession>
<sequence>MRDICAHSTSSDSSDSSSISSTLSHYDNSDYRANFDHKLAIGANTSISLTGYVSVEKMGALPRTPLNSVTLKPAPSYSANTRKALALATHAMRHATKNVTKTVTNTVNALSTQHANGMANVEMLSHDMQTGDGWEMDFPIPPAELLSGTSTRVTTPMLADISAYVNDMSGEQVKAGDYMQRTEKWVCDGNISCEGVTRNVEVGAGEKQNGGLKSPKVRFDLSEDVHEEVDERAPRTLSPPQTPRKRSPPPSDISSSSKTSINSLLKPDPITLSDMCLSPPASPTSFPTKPSASAPIIHPGGHHSIPPRATSLSTITEEDDWVMLPVSISCSVSARSVHEEDQEDESVREVSAETARIMKGLVEIYLPEGFKAPRVDEDVDTAVKSNANVMTEDTVATDDEETKLPAEEAKVAYERECELKKTAMRKILGRRMRVRWG</sequence>
<feature type="compositionally biased region" description="Basic and acidic residues" evidence="1">
    <location>
        <begin position="225"/>
        <end position="234"/>
    </location>
</feature>
<evidence type="ECO:0000313" key="3">
    <source>
        <dbReference type="Proteomes" id="UP000799440"/>
    </source>
</evidence>